<comment type="caution">
    <text evidence="2">The sequence shown here is derived from an EMBL/GenBank/DDBJ whole genome shotgun (WGS) entry which is preliminary data.</text>
</comment>
<keyword evidence="3" id="KW-1185">Reference proteome</keyword>
<sequence length="116" mass="13011">MNSPNSEDSWIPLSDIPDSFNELIDKFHHRHPRSPRPPQFILDFARRAPLDSTSHNSDSTSPSVLSHRPAIPPAIRRPRSPSAVHHDPRTNYVPPAQTTTRSGCISKPPQRLDPIS</sequence>
<dbReference type="EMBL" id="MU794628">
    <property type="protein sequence ID" value="KAJ3779565.1"/>
    <property type="molecule type" value="Genomic_DNA"/>
</dbReference>
<accession>A0AA38KKJ4</accession>
<dbReference type="AlphaFoldDB" id="A0AA38KKJ4"/>
<evidence type="ECO:0000313" key="2">
    <source>
        <dbReference type="EMBL" id="KAJ3779565.1"/>
    </source>
</evidence>
<protein>
    <submittedName>
        <fullName evidence="2">Uncharacterized protein</fullName>
    </submittedName>
</protein>
<evidence type="ECO:0000313" key="3">
    <source>
        <dbReference type="Proteomes" id="UP001163798"/>
    </source>
</evidence>
<feature type="region of interest" description="Disordered" evidence="1">
    <location>
        <begin position="49"/>
        <end position="116"/>
    </location>
</feature>
<gene>
    <name evidence="2" type="ORF">GGU10DRAFT_401828</name>
</gene>
<evidence type="ECO:0000256" key="1">
    <source>
        <dbReference type="SAM" id="MobiDB-lite"/>
    </source>
</evidence>
<dbReference type="Proteomes" id="UP001163798">
    <property type="component" value="Unassembled WGS sequence"/>
</dbReference>
<reference evidence="2" key="1">
    <citation type="submission" date="2022-08" db="EMBL/GenBank/DDBJ databases">
        <authorList>
            <consortium name="DOE Joint Genome Institute"/>
            <person name="Min B."/>
            <person name="Riley R."/>
            <person name="Sierra-Patev S."/>
            <person name="Naranjo-Ortiz M."/>
            <person name="Looney B."/>
            <person name="Konkel Z."/>
            <person name="Slot J.C."/>
            <person name="Sakamoto Y."/>
            <person name="Steenwyk J.L."/>
            <person name="Rokas A."/>
            <person name="Carro J."/>
            <person name="Camarero S."/>
            <person name="Ferreira P."/>
            <person name="Molpeceres G."/>
            <person name="Ruiz-Duenas F.J."/>
            <person name="Serrano A."/>
            <person name="Henrissat B."/>
            <person name="Drula E."/>
            <person name="Hughes K.W."/>
            <person name="Mata J.L."/>
            <person name="Ishikawa N.K."/>
            <person name="Vargas-Isla R."/>
            <person name="Ushijima S."/>
            <person name="Smith C.A."/>
            <person name="Ahrendt S."/>
            <person name="Andreopoulos W."/>
            <person name="He G."/>
            <person name="Labutti K."/>
            <person name="Lipzen A."/>
            <person name="Ng V."/>
            <person name="Sandor L."/>
            <person name="Barry K."/>
            <person name="Martinez A.T."/>
            <person name="Xiao Y."/>
            <person name="Gibbons J.G."/>
            <person name="Terashima K."/>
            <person name="Hibbett D.S."/>
            <person name="Grigoriev I.V."/>
        </authorList>
    </citation>
    <scope>NUCLEOTIDE SEQUENCE</scope>
    <source>
        <strain evidence="2">TFB10291</strain>
    </source>
</reference>
<organism evidence="2 3">
    <name type="scientific">Lentinula aff. detonsa</name>
    <dbReference type="NCBI Taxonomy" id="2804958"/>
    <lineage>
        <taxon>Eukaryota</taxon>
        <taxon>Fungi</taxon>
        <taxon>Dikarya</taxon>
        <taxon>Basidiomycota</taxon>
        <taxon>Agaricomycotina</taxon>
        <taxon>Agaricomycetes</taxon>
        <taxon>Agaricomycetidae</taxon>
        <taxon>Agaricales</taxon>
        <taxon>Marasmiineae</taxon>
        <taxon>Omphalotaceae</taxon>
        <taxon>Lentinula</taxon>
    </lineage>
</organism>
<feature type="compositionally biased region" description="Low complexity" evidence="1">
    <location>
        <begin position="51"/>
        <end position="63"/>
    </location>
</feature>
<proteinExistence type="predicted"/>
<name>A0AA38KKJ4_9AGAR</name>